<dbReference type="Proteomes" id="UP001187192">
    <property type="component" value="Unassembled WGS sequence"/>
</dbReference>
<comment type="caution">
    <text evidence="1">The sequence shown here is derived from an EMBL/GenBank/DDBJ whole genome shotgun (WGS) entry which is preliminary data.</text>
</comment>
<evidence type="ECO:0000313" key="2">
    <source>
        <dbReference type="Proteomes" id="UP001187192"/>
    </source>
</evidence>
<reference evidence="1" key="1">
    <citation type="submission" date="2023-07" db="EMBL/GenBank/DDBJ databases">
        <title>draft genome sequence of fig (Ficus carica).</title>
        <authorList>
            <person name="Takahashi T."/>
            <person name="Nishimura K."/>
        </authorList>
    </citation>
    <scope>NUCLEOTIDE SEQUENCE</scope>
</reference>
<proteinExistence type="predicted"/>
<evidence type="ECO:0000313" key="1">
    <source>
        <dbReference type="EMBL" id="GMN64361.1"/>
    </source>
</evidence>
<dbReference type="EMBL" id="BTGU01000176">
    <property type="protein sequence ID" value="GMN64361.1"/>
    <property type="molecule type" value="Genomic_DNA"/>
</dbReference>
<sequence>MLGAWGVPGHFKGRGSYSASILPWWCFCCETKLEGLRAKSVIRRLGFANGGFFLNYEASKGGLLILWKDDVDLSIVGYSTGHIDSEIVDKEGLRCRFTWVYGHSNKNERMHTWEHRAYFYKLS</sequence>
<accession>A0AA88DYV6</accession>
<protein>
    <submittedName>
        <fullName evidence="1">Uncharacterized protein</fullName>
    </submittedName>
</protein>
<keyword evidence="2" id="KW-1185">Reference proteome</keyword>
<dbReference type="AlphaFoldDB" id="A0AA88DYV6"/>
<name>A0AA88DYV6_FICCA</name>
<organism evidence="1 2">
    <name type="scientific">Ficus carica</name>
    <name type="common">Common fig</name>
    <dbReference type="NCBI Taxonomy" id="3494"/>
    <lineage>
        <taxon>Eukaryota</taxon>
        <taxon>Viridiplantae</taxon>
        <taxon>Streptophyta</taxon>
        <taxon>Embryophyta</taxon>
        <taxon>Tracheophyta</taxon>
        <taxon>Spermatophyta</taxon>
        <taxon>Magnoliopsida</taxon>
        <taxon>eudicotyledons</taxon>
        <taxon>Gunneridae</taxon>
        <taxon>Pentapetalae</taxon>
        <taxon>rosids</taxon>
        <taxon>fabids</taxon>
        <taxon>Rosales</taxon>
        <taxon>Moraceae</taxon>
        <taxon>Ficeae</taxon>
        <taxon>Ficus</taxon>
    </lineage>
</organism>
<gene>
    <name evidence="1" type="ORF">TIFTF001_033418</name>
</gene>